<dbReference type="EC" id="2.6.1.2" evidence="6"/>
<feature type="region of interest" description="Disordered" evidence="7">
    <location>
        <begin position="1"/>
        <end position="31"/>
    </location>
</feature>
<evidence type="ECO:0000256" key="6">
    <source>
        <dbReference type="ARBA" id="ARBA00026106"/>
    </source>
</evidence>
<evidence type="ECO:0000256" key="5">
    <source>
        <dbReference type="ARBA" id="ARBA00022898"/>
    </source>
</evidence>
<dbReference type="InterPro" id="IPR051926">
    <property type="entry name" value="Ala_Aminotransferase"/>
</dbReference>
<evidence type="ECO:0000256" key="7">
    <source>
        <dbReference type="SAM" id="MobiDB-lite"/>
    </source>
</evidence>
<sequence>MHFSSRVEYGSLNPIAREEQEERGKGKRFSKLNDANPTIHGLAPEILPGPYHADPRGPLEAREAIASFISRHEGTGDGSSGSCLDGLYVLSSTSQAYSWLMKLLCDANEAILVPKPGYPLVDSIARLECVQSISYPLRFDGSWTIDIAAIEEMLKQDVSRRIRAIVVINPNNPTASYVQGWERERLVGICEAYDLAIIADEVFFEYSLQQDDADDARSHGYPGHSDQPDQQGQQGQASQTGRRFAGESRVLTFALDGFSKLLAAPHAKVGWIRVSGPQSETNEACARLDTIADDYLPMSDIIAREIPQLMKQADTQLDKVRERTRDNYARLLEIVAENPSGVADVLPAQAGWNVLLRLPSVIDEDLLVLSLLHEHCLSAQPGYYFDMPFNGVLAISLLPQPSVFERQVRAVLSQIDELLDA</sequence>
<accession>A0AB39UGK1</accession>
<organism evidence="9">
    <name type="scientific">Bifidobacterium fermentum</name>
    <dbReference type="NCBI Taxonomy" id="3059035"/>
    <lineage>
        <taxon>Bacteria</taxon>
        <taxon>Bacillati</taxon>
        <taxon>Actinomycetota</taxon>
        <taxon>Actinomycetes</taxon>
        <taxon>Bifidobacteriales</taxon>
        <taxon>Bifidobacteriaceae</taxon>
        <taxon>Bifidobacterium</taxon>
    </lineage>
</organism>
<evidence type="ECO:0000256" key="3">
    <source>
        <dbReference type="ARBA" id="ARBA00022576"/>
    </source>
</evidence>
<evidence type="ECO:0000256" key="2">
    <source>
        <dbReference type="ARBA" id="ARBA00007441"/>
    </source>
</evidence>
<dbReference type="RefSeq" id="WP_369342669.1">
    <property type="nucleotide sequence ID" value="NZ_CP129682.1"/>
</dbReference>
<reference evidence="9" key="1">
    <citation type="submission" date="2023-07" db="EMBL/GenBank/DDBJ databases">
        <title>Bifidobacterium aquikefiriaerophilum sp. nov. and Bifidobacterium eccum sp. nov., isolated from water kefir.</title>
        <authorList>
            <person name="Breselge S."/>
            <person name="Bellassi P."/>
            <person name="Barcenilla C."/>
            <person name="Alvarez-Ordonez A."/>
            <person name="Morelli L."/>
            <person name="Cotter P.D."/>
        </authorList>
    </citation>
    <scope>NUCLEOTIDE SEQUENCE</scope>
    <source>
        <strain evidence="9">WK013_4_14</strain>
    </source>
</reference>
<dbReference type="PANTHER" id="PTHR43488:SF2">
    <property type="entry name" value="GLUTAMATE-PYRUVATE AMINOTRANSFERASE ALAA"/>
    <property type="match status" value="1"/>
</dbReference>
<dbReference type="SUPFAM" id="SSF53383">
    <property type="entry name" value="PLP-dependent transferases"/>
    <property type="match status" value="1"/>
</dbReference>
<feature type="region of interest" description="Disordered" evidence="7">
    <location>
        <begin position="214"/>
        <end position="241"/>
    </location>
</feature>
<name>A0AB39UGK1_9BIFI</name>
<protein>
    <recommendedName>
        <fullName evidence="6">alanine transaminase</fullName>
        <ecNumber evidence="6">2.6.1.2</ecNumber>
    </recommendedName>
</protein>
<dbReference type="GO" id="GO:0004021">
    <property type="term" value="F:L-alanine:2-oxoglutarate aminotransferase activity"/>
    <property type="evidence" value="ECO:0007669"/>
    <property type="project" value="UniProtKB-EC"/>
</dbReference>
<gene>
    <name evidence="9" type="ORF">QN216_06870</name>
</gene>
<evidence type="ECO:0000313" key="9">
    <source>
        <dbReference type="EMBL" id="XDS48063.1"/>
    </source>
</evidence>
<evidence type="ECO:0000259" key="8">
    <source>
        <dbReference type="Pfam" id="PF00155"/>
    </source>
</evidence>
<proteinExistence type="inferred from homology"/>
<dbReference type="EMBL" id="CP129682">
    <property type="protein sequence ID" value="XDS48063.1"/>
    <property type="molecule type" value="Genomic_DNA"/>
</dbReference>
<dbReference type="InterPro" id="IPR004839">
    <property type="entry name" value="Aminotransferase_I/II_large"/>
</dbReference>
<dbReference type="PANTHER" id="PTHR43488">
    <property type="entry name" value="GLUTAMATE-PYRUVATE AMINOTRANSFERASE ALAA"/>
    <property type="match status" value="1"/>
</dbReference>
<keyword evidence="5" id="KW-0663">Pyridoxal phosphate</keyword>
<dbReference type="Gene3D" id="3.40.640.10">
    <property type="entry name" value="Type I PLP-dependent aspartate aminotransferase-like (Major domain)"/>
    <property type="match status" value="1"/>
</dbReference>
<evidence type="ECO:0000256" key="4">
    <source>
        <dbReference type="ARBA" id="ARBA00022679"/>
    </source>
</evidence>
<dbReference type="CDD" id="cd00609">
    <property type="entry name" value="AAT_like"/>
    <property type="match status" value="1"/>
</dbReference>
<dbReference type="InterPro" id="IPR015424">
    <property type="entry name" value="PyrdxlP-dep_Trfase"/>
</dbReference>
<keyword evidence="3 9" id="KW-0032">Aminotransferase</keyword>
<evidence type="ECO:0000256" key="1">
    <source>
        <dbReference type="ARBA" id="ARBA00001933"/>
    </source>
</evidence>
<comment type="cofactor">
    <cofactor evidence="1">
        <name>pyridoxal 5'-phosphate</name>
        <dbReference type="ChEBI" id="CHEBI:597326"/>
    </cofactor>
</comment>
<keyword evidence="4" id="KW-0808">Transferase</keyword>
<dbReference type="GO" id="GO:0030170">
    <property type="term" value="F:pyridoxal phosphate binding"/>
    <property type="evidence" value="ECO:0007669"/>
    <property type="project" value="InterPro"/>
</dbReference>
<feature type="domain" description="Aminotransferase class I/classII large" evidence="8">
    <location>
        <begin position="54"/>
        <end position="390"/>
    </location>
</feature>
<feature type="compositionally biased region" description="Low complexity" evidence="7">
    <location>
        <begin position="228"/>
        <end position="239"/>
    </location>
</feature>
<comment type="similarity">
    <text evidence="2">Belongs to the class-I pyridoxal-phosphate-dependent aminotransferase family.</text>
</comment>
<dbReference type="InterPro" id="IPR015421">
    <property type="entry name" value="PyrdxlP-dep_Trfase_major"/>
</dbReference>
<dbReference type="AlphaFoldDB" id="A0AB39UGK1"/>
<dbReference type="Pfam" id="PF00155">
    <property type="entry name" value="Aminotran_1_2"/>
    <property type="match status" value="1"/>
</dbReference>